<dbReference type="EMBL" id="JADHEC010000068">
    <property type="protein sequence ID" value="MBF2710046.1"/>
    <property type="molecule type" value="Genomic_DNA"/>
</dbReference>
<accession>A0A930UB91</accession>
<comment type="caution">
    <text evidence="5">The sequence shown here is derived from an EMBL/GenBank/DDBJ whole genome shotgun (WGS) entry which is preliminary data.</text>
</comment>
<keyword evidence="6" id="KW-1185">Reference proteome</keyword>
<feature type="domain" description="Secretion system C-terminal sorting" evidence="4">
    <location>
        <begin position="445"/>
        <end position="520"/>
    </location>
</feature>
<proteinExistence type="predicted"/>
<keyword evidence="2" id="KW-0677">Repeat</keyword>
<feature type="non-terminal residue" evidence="5">
    <location>
        <position position="1"/>
    </location>
</feature>
<dbReference type="AlphaFoldDB" id="A0A930UB91"/>
<keyword evidence="1" id="KW-0732">Signal</keyword>
<feature type="domain" description="HYR" evidence="3">
    <location>
        <begin position="164"/>
        <end position="234"/>
    </location>
</feature>
<dbReference type="Gene3D" id="2.60.40.10">
    <property type="entry name" value="Immunoglobulins"/>
    <property type="match status" value="1"/>
</dbReference>
<dbReference type="NCBIfam" id="TIGR04183">
    <property type="entry name" value="Por_Secre_tail"/>
    <property type="match status" value="1"/>
</dbReference>
<dbReference type="Pfam" id="PF02494">
    <property type="entry name" value="HYR"/>
    <property type="match status" value="1"/>
</dbReference>
<evidence type="ECO:0000313" key="6">
    <source>
        <dbReference type="Proteomes" id="UP000646211"/>
    </source>
</evidence>
<name>A0A930UB91_9FLAO</name>
<evidence type="ECO:0000256" key="2">
    <source>
        <dbReference type="ARBA" id="ARBA00022737"/>
    </source>
</evidence>
<gene>
    <name evidence="5" type="ORF">IR213_15855</name>
</gene>
<dbReference type="RefSeq" id="WP_194313269.1">
    <property type="nucleotide sequence ID" value="NZ_JADHEC010000068.1"/>
</dbReference>
<reference evidence="5" key="1">
    <citation type="submission" date="2020-11" db="EMBL/GenBank/DDBJ databases">
        <title>Genome of Flavobacterium soyangense.</title>
        <authorList>
            <person name="Liu Q."/>
            <person name="Xin Y.-H."/>
        </authorList>
    </citation>
    <scope>NUCLEOTIDE SEQUENCE</scope>
    <source>
        <strain evidence="5">CGMCC 1.13493</strain>
    </source>
</reference>
<sequence>ATGTPANGILGCNPTTEAIGAALGTATATDNCGSVSPTFVDGTISIDGCLRSQTRTWNVTDACGNKAIPVSRTASWTVDTEKPVIIATGTPANGILGCNPTTEAIGAALGTATATDNCGSVSPTFVDGTISIDGCLRSQTRTWNVTDACGNKAIPVSRTASWTVDTTPPVITCAADKVIDCNTTISFTDPTATDNCSGAITITVVSTVTNPDGSQTRTWKAEDACGNSATCSQKISKASCSHIFPTQTTCCNYATGTATGLYNVCTKVTGNVVNNVIPGVFFYYSNVVAPAASFTIEVKQSNDGDLNKLFSVHGYDKNNLQQIRLYTSSCGDVNFTGSFINSGKGAKLVVTGATPGATYIVSIKYEVKSIIGATYTGSDKSSKYTFGSSINGTLDSGSVGTIDAVAGCSDNTPLPGDCTMPSPTSFYKSDSTEAKTATEAVFEAYPIPFKDQLTIRYKFDYISDVKIEVFNSQGVLILAKTDAKGYLDKEITLNLNTSSEQEQVYVVKVTTNRGSSVKKVMSSK</sequence>
<evidence type="ECO:0000259" key="3">
    <source>
        <dbReference type="Pfam" id="PF02494"/>
    </source>
</evidence>
<dbReference type="Proteomes" id="UP000646211">
    <property type="component" value="Unassembled WGS sequence"/>
</dbReference>
<protein>
    <submittedName>
        <fullName evidence="5">HYR domain-containing protein</fullName>
    </submittedName>
</protein>
<dbReference type="Pfam" id="PF18962">
    <property type="entry name" value="Por_Secre_tail"/>
    <property type="match status" value="1"/>
</dbReference>
<dbReference type="InterPro" id="IPR003410">
    <property type="entry name" value="HYR_dom"/>
</dbReference>
<evidence type="ECO:0000313" key="5">
    <source>
        <dbReference type="EMBL" id="MBF2710046.1"/>
    </source>
</evidence>
<organism evidence="5 6">
    <name type="scientific">Flavobacterium soyangense</name>
    <dbReference type="NCBI Taxonomy" id="2023265"/>
    <lineage>
        <taxon>Bacteria</taxon>
        <taxon>Pseudomonadati</taxon>
        <taxon>Bacteroidota</taxon>
        <taxon>Flavobacteriia</taxon>
        <taxon>Flavobacteriales</taxon>
        <taxon>Flavobacteriaceae</taxon>
        <taxon>Flavobacterium</taxon>
    </lineage>
</organism>
<dbReference type="InterPro" id="IPR013783">
    <property type="entry name" value="Ig-like_fold"/>
</dbReference>
<evidence type="ECO:0000259" key="4">
    <source>
        <dbReference type="Pfam" id="PF18962"/>
    </source>
</evidence>
<evidence type="ECO:0000256" key="1">
    <source>
        <dbReference type="ARBA" id="ARBA00022729"/>
    </source>
</evidence>
<dbReference type="InterPro" id="IPR026444">
    <property type="entry name" value="Secre_tail"/>
</dbReference>